<reference evidence="3" key="2">
    <citation type="submission" date="2020-09" db="EMBL/GenBank/DDBJ databases">
        <authorList>
            <person name="Sun Q."/>
            <person name="Ohkuma M."/>
        </authorList>
    </citation>
    <scope>NUCLEOTIDE SEQUENCE</scope>
    <source>
        <strain evidence="3">JCM 3090</strain>
    </source>
</reference>
<dbReference type="SUPFAM" id="SSF69118">
    <property type="entry name" value="AhpD-like"/>
    <property type="match status" value="1"/>
</dbReference>
<name>A0A8J3BF39_9ACTN</name>
<dbReference type="InterPro" id="IPR004675">
    <property type="entry name" value="AhpD_core"/>
</dbReference>
<dbReference type="PANTHER" id="PTHR34846:SF5">
    <property type="entry name" value="CARBOXYMUCONOLACTONE DECARBOXYLASE-LIKE DOMAIN-CONTAINING PROTEIN"/>
    <property type="match status" value="1"/>
</dbReference>
<evidence type="ECO:0000313" key="4">
    <source>
        <dbReference type="Proteomes" id="UP000649739"/>
    </source>
</evidence>
<accession>A0A8J3BF39</accession>
<dbReference type="Gene3D" id="1.20.1290.10">
    <property type="entry name" value="AhpD-like"/>
    <property type="match status" value="1"/>
</dbReference>
<dbReference type="RefSeq" id="WP_189171344.1">
    <property type="nucleotide sequence ID" value="NZ_BMQB01000008.1"/>
</dbReference>
<dbReference type="EMBL" id="BMQB01000008">
    <property type="protein sequence ID" value="GGK02863.1"/>
    <property type="molecule type" value="Genomic_DNA"/>
</dbReference>
<comment type="caution">
    <text evidence="3">The sequence shown here is derived from an EMBL/GenBank/DDBJ whole genome shotgun (WGS) entry which is preliminary data.</text>
</comment>
<gene>
    <name evidence="3" type="ORF">GCM10010123_36060</name>
</gene>
<protein>
    <recommendedName>
        <fullName evidence="2">Carboxymuconolactone decarboxylase-like domain-containing protein</fullName>
    </recommendedName>
</protein>
<dbReference type="Proteomes" id="UP000649739">
    <property type="component" value="Unassembled WGS sequence"/>
</dbReference>
<dbReference type="InterPro" id="IPR029032">
    <property type="entry name" value="AhpD-like"/>
</dbReference>
<dbReference type="PANTHER" id="PTHR34846">
    <property type="entry name" value="4-CARBOXYMUCONOLACTONE DECARBOXYLASE FAMILY PROTEIN (AFU_ORTHOLOGUE AFUA_6G11590)"/>
    <property type="match status" value="1"/>
</dbReference>
<keyword evidence="4" id="KW-1185">Reference proteome</keyword>
<dbReference type="GO" id="GO:0051920">
    <property type="term" value="F:peroxiredoxin activity"/>
    <property type="evidence" value="ECO:0007669"/>
    <property type="project" value="InterPro"/>
</dbReference>
<evidence type="ECO:0000313" key="3">
    <source>
        <dbReference type="EMBL" id="GGK02863.1"/>
    </source>
</evidence>
<dbReference type="NCBIfam" id="TIGR00778">
    <property type="entry name" value="ahpD_dom"/>
    <property type="match status" value="1"/>
</dbReference>
<feature type="region of interest" description="Disordered" evidence="1">
    <location>
        <begin position="139"/>
        <end position="173"/>
    </location>
</feature>
<sequence>MTRMNLAEVAPAGYRAVLALEQYVRGAVDRSTLDLVKLRASILNGCAFCVDMHSTDALAAGESSRRLFAVAAWREAPFFTEAERAALALTDAVTRLGEHGVPDDVWAAAEKHWAAEGTANLILAIATINVWNRVAVSTRMPPPPEPAPAGHPTPADQPAPADRSTAAGRPAAD</sequence>
<reference evidence="3" key="1">
    <citation type="journal article" date="2014" name="Int. J. Syst. Evol. Microbiol.">
        <title>Complete genome sequence of Corynebacterium casei LMG S-19264T (=DSM 44701T), isolated from a smear-ripened cheese.</title>
        <authorList>
            <consortium name="US DOE Joint Genome Institute (JGI-PGF)"/>
            <person name="Walter F."/>
            <person name="Albersmeier A."/>
            <person name="Kalinowski J."/>
            <person name="Ruckert C."/>
        </authorList>
    </citation>
    <scope>NUCLEOTIDE SEQUENCE</scope>
    <source>
        <strain evidence="3">JCM 3090</strain>
    </source>
</reference>
<organism evidence="3 4">
    <name type="scientific">Pilimelia anulata</name>
    <dbReference type="NCBI Taxonomy" id="53371"/>
    <lineage>
        <taxon>Bacteria</taxon>
        <taxon>Bacillati</taxon>
        <taxon>Actinomycetota</taxon>
        <taxon>Actinomycetes</taxon>
        <taxon>Micromonosporales</taxon>
        <taxon>Micromonosporaceae</taxon>
        <taxon>Pilimelia</taxon>
    </lineage>
</organism>
<evidence type="ECO:0000259" key="2">
    <source>
        <dbReference type="Pfam" id="PF02627"/>
    </source>
</evidence>
<dbReference type="Pfam" id="PF02627">
    <property type="entry name" value="CMD"/>
    <property type="match status" value="1"/>
</dbReference>
<proteinExistence type="predicted"/>
<feature type="domain" description="Carboxymuconolactone decarboxylase-like" evidence="2">
    <location>
        <begin position="11"/>
        <end position="91"/>
    </location>
</feature>
<evidence type="ECO:0000256" key="1">
    <source>
        <dbReference type="SAM" id="MobiDB-lite"/>
    </source>
</evidence>
<dbReference type="AlphaFoldDB" id="A0A8J3BF39"/>
<feature type="compositionally biased region" description="Pro residues" evidence="1">
    <location>
        <begin position="140"/>
        <end position="157"/>
    </location>
</feature>
<dbReference type="InterPro" id="IPR003779">
    <property type="entry name" value="CMD-like"/>
</dbReference>